<name>A0A8S5PWD2_9CAUD</name>
<evidence type="ECO:0000313" key="1">
    <source>
        <dbReference type="EMBL" id="DAE10596.1"/>
    </source>
</evidence>
<sequence>MPSPSLSLRIAVRACLLIIHTQFGWNTSGTMSCASISSSAVITVEAAVVTT</sequence>
<organism evidence="1">
    <name type="scientific">Siphoviridae sp. ctd9R8</name>
    <dbReference type="NCBI Taxonomy" id="2825576"/>
    <lineage>
        <taxon>Viruses</taxon>
        <taxon>Duplodnaviria</taxon>
        <taxon>Heunggongvirae</taxon>
        <taxon>Uroviricota</taxon>
        <taxon>Caudoviricetes</taxon>
    </lineage>
</organism>
<proteinExistence type="predicted"/>
<dbReference type="EMBL" id="BK015515">
    <property type="protein sequence ID" value="DAE10596.1"/>
    <property type="molecule type" value="Genomic_DNA"/>
</dbReference>
<protein>
    <submittedName>
        <fullName evidence="1">Uncharacterized protein</fullName>
    </submittedName>
</protein>
<accession>A0A8S5PWD2</accession>
<reference evidence="1" key="1">
    <citation type="journal article" date="2021" name="Proc. Natl. Acad. Sci. U.S.A.">
        <title>A Catalog of Tens of Thousands of Viruses from Human Metagenomes Reveals Hidden Associations with Chronic Diseases.</title>
        <authorList>
            <person name="Tisza M.J."/>
            <person name="Buck C.B."/>
        </authorList>
    </citation>
    <scope>NUCLEOTIDE SEQUENCE</scope>
    <source>
        <strain evidence="1">Ctd9R8</strain>
    </source>
</reference>